<evidence type="ECO:0000313" key="3">
    <source>
        <dbReference type="Proteomes" id="UP000299102"/>
    </source>
</evidence>
<dbReference type="EMBL" id="BGZK01002585">
    <property type="protein sequence ID" value="GBP95105.1"/>
    <property type="molecule type" value="Genomic_DNA"/>
</dbReference>
<accession>A0A4C2A7Z7</accession>
<keyword evidence="3" id="KW-1185">Reference proteome</keyword>
<evidence type="ECO:0000256" key="1">
    <source>
        <dbReference type="SAM" id="MobiDB-lite"/>
    </source>
</evidence>
<protein>
    <submittedName>
        <fullName evidence="2">Uncharacterized protein</fullName>
    </submittedName>
</protein>
<organism evidence="2 3">
    <name type="scientific">Eumeta variegata</name>
    <name type="common">Bagworm moth</name>
    <name type="synonym">Eumeta japonica</name>
    <dbReference type="NCBI Taxonomy" id="151549"/>
    <lineage>
        <taxon>Eukaryota</taxon>
        <taxon>Metazoa</taxon>
        <taxon>Ecdysozoa</taxon>
        <taxon>Arthropoda</taxon>
        <taxon>Hexapoda</taxon>
        <taxon>Insecta</taxon>
        <taxon>Pterygota</taxon>
        <taxon>Neoptera</taxon>
        <taxon>Endopterygota</taxon>
        <taxon>Lepidoptera</taxon>
        <taxon>Glossata</taxon>
        <taxon>Ditrysia</taxon>
        <taxon>Tineoidea</taxon>
        <taxon>Psychidae</taxon>
        <taxon>Oiketicinae</taxon>
        <taxon>Eumeta</taxon>
    </lineage>
</organism>
<dbReference type="Proteomes" id="UP000299102">
    <property type="component" value="Unassembled WGS sequence"/>
</dbReference>
<comment type="caution">
    <text evidence="2">The sequence shown here is derived from an EMBL/GenBank/DDBJ whole genome shotgun (WGS) entry which is preliminary data.</text>
</comment>
<evidence type="ECO:0000313" key="2">
    <source>
        <dbReference type="EMBL" id="GBP95105.1"/>
    </source>
</evidence>
<proteinExistence type="predicted"/>
<reference evidence="2 3" key="1">
    <citation type="journal article" date="2019" name="Commun. Biol.">
        <title>The bagworm genome reveals a unique fibroin gene that provides high tensile strength.</title>
        <authorList>
            <person name="Kono N."/>
            <person name="Nakamura H."/>
            <person name="Ohtoshi R."/>
            <person name="Tomita M."/>
            <person name="Numata K."/>
            <person name="Arakawa K."/>
        </authorList>
    </citation>
    <scope>NUCLEOTIDE SEQUENCE [LARGE SCALE GENOMIC DNA]</scope>
</reference>
<gene>
    <name evidence="2" type="ORF">EVAR_68969_1</name>
</gene>
<feature type="compositionally biased region" description="Low complexity" evidence="1">
    <location>
        <begin position="137"/>
        <end position="146"/>
    </location>
</feature>
<name>A0A4C2A7Z7_EUMVA</name>
<sequence length="234" mass="25470">MTSKYRSIRSGVGAEAGLRRPRLRRSARCSLQGRGSVLRGLLTAEKYDVVIPGVLNQNKIPSQHPRKVVKRCNSSVDLYSDSISNCPCADGVSATLTRVGPRPRAGPPLTCLQPTTSSTVLARQARMTSGRPGRGGAWQQAARGGATSPPDALAQTSWLHRSRPPRFRPAPRLHRRATLKIHLQYCITFTSSQTRGAAAVAEFGRFCRGASPGRARLERAHEELRARAFAPINN</sequence>
<dbReference type="AlphaFoldDB" id="A0A4C2A7Z7"/>
<feature type="region of interest" description="Disordered" evidence="1">
    <location>
        <begin position="128"/>
        <end position="152"/>
    </location>
</feature>